<evidence type="ECO:0000313" key="2">
    <source>
        <dbReference type="Proteomes" id="UP000692954"/>
    </source>
</evidence>
<proteinExistence type="predicted"/>
<organism evidence="1 2">
    <name type="scientific">Paramecium sonneborni</name>
    <dbReference type="NCBI Taxonomy" id="65129"/>
    <lineage>
        <taxon>Eukaryota</taxon>
        <taxon>Sar</taxon>
        <taxon>Alveolata</taxon>
        <taxon>Ciliophora</taxon>
        <taxon>Intramacronucleata</taxon>
        <taxon>Oligohymenophorea</taxon>
        <taxon>Peniculida</taxon>
        <taxon>Parameciidae</taxon>
        <taxon>Paramecium</taxon>
    </lineage>
</organism>
<dbReference type="Proteomes" id="UP000692954">
    <property type="component" value="Unassembled WGS sequence"/>
</dbReference>
<name>A0A8S1RTY1_9CILI</name>
<dbReference type="OrthoDB" id="435860at2759"/>
<gene>
    <name evidence="1" type="ORF">PSON_ATCC_30995.1.T3290001</name>
</gene>
<accession>A0A8S1RTY1</accession>
<reference evidence="1" key="1">
    <citation type="submission" date="2021-01" db="EMBL/GenBank/DDBJ databases">
        <authorList>
            <consortium name="Genoscope - CEA"/>
            <person name="William W."/>
        </authorList>
    </citation>
    <scope>NUCLEOTIDE SEQUENCE</scope>
</reference>
<protein>
    <submittedName>
        <fullName evidence="1">Uncharacterized protein</fullName>
    </submittedName>
</protein>
<comment type="caution">
    <text evidence="1">The sequence shown here is derived from an EMBL/GenBank/DDBJ whole genome shotgun (WGS) entry which is preliminary data.</text>
</comment>
<sequence>MKKVHSQYRFVGVKDDMLLPIIEMRQLKLLEFILMGCNLTTSSAKFLQTLLYKLQKLDNSVLNLYGNIVNMNLKLLLDIHQRQVKTLDIELNFNIIILN</sequence>
<keyword evidence="2" id="KW-1185">Reference proteome</keyword>
<dbReference type="AlphaFoldDB" id="A0A8S1RTY1"/>
<evidence type="ECO:0000313" key="1">
    <source>
        <dbReference type="EMBL" id="CAD8130787.1"/>
    </source>
</evidence>
<dbReference type="EMBL" id="CAJJDN010000329">
    <property type="protein sequence ID" value="CAD8130787.1"/>
    <property type="molecule type" value="Genomic_DNA"/>
</dbReference>